<comment type="similarity">
    <text evidence="2 6">Belongs to the GMC oxidoreductase family.</text>
</comment>
<dbReference type="InterPro" id="IPR007867">
    <property type="entry name" value="GMC_OxRtase_C"/>
</dbReference>
<accession>A0A972W179</accession>
<gene>
    <name evidence="9" type="ORF">HQ497_15340</name>
</gene>
<dbReference type="PANTHER" id="PTHR11552:SF147">
    <property type="entry name" value="CHOLINE DEHYDROGENASE, MITOCHONDRIAL"/>
    <property type="match status" value="1"/>
</dbReference>
<dbReference type="InterPro" id="IPR036188">
    <property type="entry name" value="FAD/NAD-bd_sf"/>
</dbReference>
<keyword evidence="3 6" id="KW-0285">Flavoprotein</keyword>
<evidence type="ECO:0000256" key="2">
    <source>
        <dbReference type="ARBA" id="ARBA00010790"/>
    </source>
</evidence>
<dbReference type="InterPro" id="IPR000172">
    <property type="entry name" value="GMC_OxRdtase_N"/>
</dbReference>
<keyword evidence="4 5" id="KW-0274">FAD</keyword>
<feature type="domain" description="Glucose-methanol-choline oxidoreductase N-terminal" evidence="7">
    <location>
        <begin position="82"/>
        <end position="105"/>
    </location>
</feature>
<keyword evidence="9" id="KW-0560">Oxidoreductase</keyword>
<dbReference type="PROSITE" id="PS00623">
    <property type="entry name" value="GMC_OXRED_1"/>
    <property type="match status" value="1"/>
</dbReference>
<evidence type="ECO:0000256" key="1">
    <source>
        <dbReference type="ARBA" id="ARBA00001974"/>
    </source>
</evidence>
<dbReference type="GO" id="GO:0019285">
    <property type="term" value="P:glycine betaine biosynthetic process from choline"/>
    <property type="evidence" value="ECO:0007669"/>
    <property type="project" value="TreeGrafter"/>
</dbReference>
<evidence type="ECO:0000259" key="8">
    <source>
        <dbReference type="PROSITE" id="PS00624"/>
    </source>
</evidence>
<dbReference type="Proteomes" id="UP000754644">
    <property type="component" value="Unassembled WGS sequence"/>
</dbReference>
<dbReference type="GO" id="GO:0050660">
    <property type="term" value="F:flavin adenine dinucleotide binding"/>
    <property type="evidence" value="ECO:0007669"/>
    <property type="project" value="InterPro"/>
</dbReference>
<evidence type="ECO:0000256" key="3">
    <source>
        <dbReference type="ARBA" id="ARBA00022630"/>
    </source>
</evidence>
<dbReference type="PROSITE" id="PS00624">
    <property type="entry name" value="GMC_OXRED_2"/>
    <property type="match status" value="1"/>
</dbReference>
<feature type="binding site" evidence="5">
    <location>
        <begin position="92"/>
        <end position="95"/>
    </location>
    <ligand>
        <name>FAD</name>
        <dbReference type="ChEBI" id="CHEBI:57692"/>
    </ligand>
</feature>
<dbReference type="InterPro" id="IPR012132">
    <property type="entry name" value="GMC_OxRdtase"/>
</dbReference>
<dbReference type="EC" id="1.1.99.1" evidence="9"/>
<evidence type="ECO:0000259" key="7">
    <source>
        <dbReference type="PROSITE" id="PS00623"/>
    </source>
</evidence>
<evidence type="ECO:0000256" key="6">
    <source>
        <dbReference type="RuleBase" id="RU003968"/>
    </source>
</evidence>
<dbReference type="GO" id="GO:0016020">
    <property type="term" value="C:membrane"/>
    <property type="evidence" value="ECO:0007669"/>
    <property type="project" value="TreeGrafter"/>
</dbReference>
<feature type="domain" description="Glucose-methanol-choline oxidoreductase N-terminal" evidence="8">
    <location>
        <begin position="256"/>
        <end position="270"/>
    </location>
</feature>
<dbReference type="PANTHER" id="PTHR11552">
    <property type="entry name" value="GLUCOSE-METHANOL-CHOLINE GMC OXIDOREDUCTASE"/>
    <property type="match status" value="1"/>
</dbReference>
<name>A0A972W179_9GAMM</name>
<dbReference type="EMBL" id="JABMOJ010000570">
    <property type="protein sequence ID" value="NQV66732.1"/>
    <property type="molecule type" value="Genomic_DNA"/>
</dbReference>
<dbReference type="GO" id="GO:0008812">
    <property type="term" value="F:choline dehydrogenase activity"/>
    <property type="evidence" value="ECO:0007669"/>
    <property type="project" value="UniProtKB-EC"/>
</dbReference>
<dbReference type="Gene3D" id="3.50.50.60">
    <property type="entry name" value="FAD/NAD(P)-binding domain"/>
    <property type="match status" value="1"/>
</dbReference>
<evidence type="ECO:0000256" key="5">
    <source>
        <dbReference type="PIRSR" id="PIRSR000137-2"/>
    </source>
</evidence>
<dbReference type="SUPFAM" id="SSF51905">
    <property type="entry name" value="FAD/NAD(P)-binding domain"/>
    <property type="match status" value="1"/>
</dbReference>
<feature type="binding site" evidence="5">
    <location>
        <position position="221"/>
    </location>
    <ligand>
        <name>FAD</name>
        <dbReference type="ChEBI" id="CHEBI:57692"/>
    </ligand>
</feature>
<dbReference type="AlphaFoldDB" id="A0A972W179"/>
<organism evidence="9 10">
    <name type="scientific">SAR86 cluster bacterium</name>
    <dbReference type="NCBI Taxonomy" id="2030880"/>
    <lineage>
        <taxon>Bacteria</taxon>
        <taxon>Pseudomonadati</taxon>
        <taxon>Pseudomonadota</taxon>
        <taxon>Gammaproteobacteria</taxon>
        <taxon>SAR86 cluster</taxon>
    </lineage>
</organism>
<evidence type="ECO:0000313" key="9">
    <source>
        <dbReference type="EMBL" id="NQV66732.1"/>
    </source>
</evidence>
<comment type="cofactor">
    <cofactor evidence="1 5">
        <name>FAD</name>
        <dbReference type="ChEBI" id="CHEBI:57692"/>
    </cofactor>
</comment>
<comment type="caution">
    <text evidence="9">The sequence shown here is derived from an EMBL/GenBank/DDBJ whole genome shotgun (WGS) entry which is preliminary data.</text>
</comment>
<dbReference type="PROSITE" id="PS51257">
    <property type="entry name" value="PROKAR_LIPOPROTEIN"/>
    <property type="match status" value="1"/>
</dbReference>
<dbReference type="NCBIfam" id="NF002550">
    <property type="entry name" value="PRK02106.1"/>
    <property type="match status" value="1"/>
</dbReference>
<sequence>MKQTDYIIIGAGSAGCVLANRLSEDGAHSVLLLEAGGRDNNTFIHMPAGFAKLVPEANDHNYGFETEAEPNLNNRNLYWPRGRGWGGSSAINAMVYIRGNAWDYDHWSQLGNTSWSYESVLPYFKRAENFSGEGDQQYHGHAGPLHVKKSDRTDDILLDKFVEGGAQAGFPLTEDFNGRQQEGFSRYEHTIKGSKRNSAAGAYLHPVLDRPNLETQENVTVDRVIFEGKKAVGVEYLVAGEKRVARANNEVILSAGTLNSPQILLRSGVGAPADITPHGIAMVHDLPGVGQNLQDHLGVVSQFACTQPITLHRSAVWWRTALAGIKYLLWGTGDASYPPTAGGAFIKSHPDKALPDMQLHYVSAAMADTHGRAGITPEHGFSSIVYGCRPESRGYLTLKSADPADAPALHPNYLSAAQDIVDLRNGFRETRRVFMQKAFDDYRGRQLKPGPEVDIDDDAQLDEWIKATAETLYHPVGTCKMGSDAMAVTNEHGQVHGLEGLRVVDASLMPTLIGGNTNAPVIMMAEKISDHILGRGFLVAENPQ</sequence>
<evidence type="ECO:0000256" key="4">
    <source>
        <dbReference type="ARBA" id="ARBA00022827"/>
    </source>
</evidence>
<reference evidence="9" key="1">
    <citation type="submission" date="2020-05" db="EMBL/GenBank/DDBJ databases">
        <title>Sulfur intermediates as new biogeochemical hubs in an aquatic model microbial ecosystem.</title>
        <authorList>
            <person name="Vigneron A."/>
        </authorList>
    </citation>
    <scope>NUCLEOTIDE SEQUENCE</scope>
    <source>
        <strain evidence="9">Bin.250</strain>
    </source>
</reference>
<evidence type="ECO:0000313" key="10">
    <source>
        <dbReference type="Proteomes" id="UP000754644"/>
    </source>
</evidence>
<dbReference type="SUPFAM" id="SSF54373">
    <property type="entry name" value="FAD-linked reductases, C-terminal domain"/>
    <property type="match status" value="1"/>
</dbReference>
<dbReference type="PIRSF" id="PIRSF000137">
    <property type="entry name" value="Alcohol_oxidase"/>
    <property type="match status" value="1"/>
</dbReference>
<dbReference type="Pfam" id="PF00732">
    <property type="entry name" value="GMC_oxred_N"/>
    <property type="match status" value="1"/>
</dbReference>
<dbReference type="Gene3D" id="3.30.560.10">
    <property type="entry name" value="Glucose Oxidase, domain 3"/>
    <property type="match status" value="1"/>
</dbReference>
<dbReference type="Pfam" id="PF05199">
    <property type="entry name" value="GMC_oxred_C"/>
    <property type="match status" value="1"/>
</dbReference>
<protein>
    <submittedName>
        <fullName evidence="9">Choline dehydrogenase</fullName>
        <ecNumber evidence="9">1.1.99.1</ecNumber>
    </submittedName>
</protein>
<proteinExistence type="inferred from homology"/>